<name>A0A6J7D680_9ZZZZ</name>
<reference evidence="4" key="1">
    <citation type="submission" date="2020-05" db="EMBL/GenBank/DDBJ databases">
        <authorList>
            <person name="Chiriac C."/>
            <person name="Salcher M."/>
            <person name="Ghai R."/>
            <person name="Kavagutti S V."/>
        </authorList>
    </citation>
    <scope>NUCLEOTIDE SEQUENCE</scope>
</reference>
<keyword evidence="2" id="KW-1133">Transmembrane helix</keyword>
<feature type="region of interest" description="Disordered" evidence="1">
    <location>
        <begin position="118"/>
        <end position="213"/>
    </location>
</feature>
<keyword evidence="2" id="KW-0472">Membrane</keyword>
<protein>
    <submittedName>
        <fullName evidence="4">Unannotated protein</fullName>
    </submittedName>
</protein>
<sequence>MKIRQLVTGVVLSAIVVVLPGFISAVAAGAQTIAVVIQFSSGQSPRVLCVNETSSVSSIRALSDALAANGMAGPTFAPTGLLCSLNNSPASGCGVQTSEGYQYWSYFLGDGSGWHYSNQGPGTHGATPQVSEGWRFQNAGTGNGSDAPPDISPVSTQLCPAPAPSPSNSSPVQPGVTLPVSSPQTNSASTLPRQSGQPPTSSPARGSVTTTTIRGGGTLAHALQPEATATDSTSFVPVVGSLLAIVLVVGAVLLWKRRSS</sequence>
<proteinExistence type="predicted"/>
<dbReference type="EMBL" id="CAFABE010000049">
    <property type="protein sequence ID" value="CAB4830196.1"/>
    <property type="molecule type" value="Genomic_DNA"/>
</dbReference>
<evidence type="ECO:0000256" key="2">
    <source>
        <dbReference type="SAM" id="Phobius"/>
    </source>
</evidence>
<evidence type="ECO:0000256" key="1">
    <source>
        <dbReference type="SAM" id="MobiDB-lite"/>
    </source>
</evidence>
<gene>
    <name evidence="3" type="ORF">UFOPK3164_01089</name>
    <name evidence="4" type="ORF">UFOPK3427_00520</name>
</gene>
<organism evidence="4">
    <name type="scientific">freshwater metagenome</name>
    <dbReference type="NCBI Taxonomy" id="449393"/>
    <lineage>
        <taxon>unclassified sequences</taxon>
        <taxon>metagenomes</taxon>
        <taxon>ecological metagenomes</taxon>
    </lineage>
</organism>
<dbReference type="AlphaFoldDB" id="A0A6J7D680"/>
<evidence type="ECO:0000313" key="3">
    <source>
        <dbReference type="EMBL" id="CAB4830196.1"/>
    </source>
</evidence>
<dbReference type="EMBL" id="CAFBLT010000001">
    <property type="protein sequence ID" value="CAB4866472.1"/>
    <property type="molecule type" value="Genomic_DNA"/>
</dbReference>
<feature type="compositionally biased region" description="Polar residues" evidence="1">
    <location>
        <begin position="118"/>
        <end position="130"/>
    </location>
</feature>
<feature type="compositionally biased region" description="Polar residues" evidence="1">
    <location>
        <begin position="179"/>
        <end position="213"/>
    </location>
</feature>
<feature type="transmembrane region" description="Helical" evidence="2">
    <location>
        <begin position="235"/>
        <end position="255"/>
    </location>
</feature>
<keyword evidence="2" id="KW-0812">Transmembrane</keyword>
<evidence type="ECO:0000313" key="4">
    <source>
        <dbReference type="EMBL" id="CAB4866472.1"/>
    </source>
</evidence>
<accession>A0A6J7D680</accession>